<dbReference type="Proteomes" id="UP001215598">
    <property type="component" value="Unassembled WGS sequence"/>
</dbReference>
<dbReference type="EMBL" id="JARKIB010000070">
    <property type="protein sequence ID" value="KAJ7749205.1"/>
    <property type="molecule type" value="Genomic_DNA"/>
</dbReference>
<keyword evidence="1" id="KW-0812">Transmembrane</keyword>
<keyword evidence="1" id="KW-1133">Transmembrane helix</keyword>
<feature type="transmembrane region" description="Helical" evidence="1">
    <location>
        <begin position="28"/>
        <end position="47"/>
    </location>
</feature>
<comment type="caution">
    <text evidence="2">The sequence shown here is derived from an EMBL/GenBank/DDBJ whole genome shotgun (WGS) entry which is preliminary data.</text>
</comment>
<evidence type="ECO:0000313" key="2">
    <source>
        <dbReference type="EMBL" id="KAJ7749205.1"/>
    </source>
</evidence>
<organism evidence="2 3">
    <name type="scientific">Mycena metata</name>
    <dbReference type="NCBI Taxonomy" id="1033252"/>
    <lineage>
        <taxon>Eukaryota</taxon>
        <taxon>Fungi</taxon>
        <taxon>Dikarya</taxon>
        <taxon>Basidiomycota</taxon>
        <taxon>Agaricomycotina</taxon>
        <taxon>Agaricomycetes</taxon>
        <taxon>Agaricomycetidae</taxon>
        <taxon>Agaricales</taxon>
        <taxon>Marasmiineae</taxon>
        <taxon>Mycenaceae</taxon>
        <taxon>Mycena</taxon>
    </lineage>
</organism>
<keyword evidence="1" id="KW-0472">Membrane</keyword>
<accession>A0AAD7N7S7</accession>
<feature type="transmembrane region" description="Helical" evidence="1">
    <location>
        <begin position="54"/>
        <end position="72"/>
    </location>
</feature>
<dbReference type="AlphaFoldDB" id="A0AAD7N7S7"/>
<keyword evidence="3" id="KW-1185">Reference proteome</keyword>
<feature type="non-terminal residue" evidence="2">
    <location>
        <position position="102"/>
    </location>
</feature>
<proteinExistence type="predicted"/>
<name>A0AAD7N7S7_9AGAR</name>
<gene>
    <name evidence="2" type="ORF">B0H16DRAFT_1552009</name>
</gene>
<reference evidence="2" key="1">
    <citation type="submission" date="2023-03" db="EMBL/GenBank/DDBJ databases">
        <title>Massive genome expansion in bonnet fungi (Mycena s.s.) driven by repeated elements and novel gene families across ecological guilds.</title>
        <authorList>
            <consortium name="Lawrence Berkeley National Laboratory"/>
            <person name="Harder C.B."/>
            <person name="Miyauchi S."/>
            <person name="Viragh M."/>
            <person name="Kuo A."/>
            <person name="Thoen E."/>
            <person name="Andreopoulos B."/>
            <person name="Lu D."/>
            <person name="Skrede I."/>
            <person name="Drula E."/>
            <person name="Henrissat B."/>
            <person name="Morin E."/>
            <person name="Kohler A."/>
            <person name="Barry K."/>
            <person name="LaButti K."/>
            <person name="Morin E."/>
            <person name="Salamov A."/>
            <person name="Lipzen A."/>
            <person name="Mereny Z."/>
            <person name="Hegedus B."/>
            <person name="Baldrian P."/>
            <person name="Stursova M."/>
            <person name="Weitz H."/>
            <person name="Taylor A."/>
            <person name="Grigoriev I.V."/>
            <person name="Nagy L.G."/>
            <person name="Martin F."/>
            <person name="Kauserud H."/>
        </authorList>
    </citation>
    <scope>NUCLEOTIDE SEQUENCE</scope>
    <source>
        <strain evidence="2">CBHHK182m</strain>
    </source>
</reference>
<evidence type="ECO:0000313" key="3">
    <source>
        <dbReference type="Proteomes" id="UP001215598"/>
    </source>
</evidence>
<protein>
    <submittedName>
        <fullName evidence="2">Uncharacterized protein</fullName>
    </submittedName>
</protein>
<evidence type="ECO:0000256" key="1">
    <source>
        <dbReference type="SAM" id="Phobius"/>
    </source>
</evidence>
<sequence length="102" mass="11276">MTSSFAWPCSRLRLACPPTFRGADDSSFLASATASFAWPWLFWRLLLPSLRHSIEAFIGQALGLVLVLLFLARLPSATYAQSRPSSPFALLVLCVLHYTTTT</sequence>